<feature type="compositionally biased region" description="Polar residues" evidence="2">
    <location>
        <begin position="126"/>
        <end position="135"/>
    </location>
</feature>
<evidence type="ECO:0000256" key="1">
    <source>
        <dbReference type="SAM" id="Coils"/>
    </source>
</evidence>
<feature type="coiled-coil region" evidence="1">
    <location>
        <begin position="182"/>
        <end position="223"/>
    </location>
</feature>
<sequence>MAVGAGRGTEKRTVVEAGRSGRTVVQEGRGGERRTVVEVGRGAEGKSAPQGTGSTGLGLGSRLAERKGSRSGETVVTVTRMEPASRKESRAGVVKRLGGVTATNRNRAPLGHVHVREISRPPGRSVRQSETSGQPPTRGLGPVKEEPGLIVSRSAEPEAPSQDMDVLEALLFQEVVVFNEKNKEAEDEERSAISQISTLLRELDSLEDEERENSERVRKAHQELLLRMAGVHVLDGIKTLLEEASETGADQICEKTLQSQSYLYLCGHQSTDSTSQRMLLGELRRVATSQNKELQALLAIMEPSLEELHGVHEIFRSLLDASCEIDCLRRVATRNLEDLFDVVMKETSLRIQLKEIAELQQLQMPNNTLVNL</sequence>
<protein>
    <submittedName>
        <fullName evidence="3">Uncharacterized protein</fullName>
    </submittedName>
</protein>
<gene>
    <name evidence="3" type="ORF">CCAE0312_LOCUS7851</name>
</gene>
<proteinExistence type="predicted"/>
<keyword evidence="1" id="KW-0175">Coiled coil</keyword>
<feature type="compositionally biased region" description="Basic and acidic residues" evidence="2">
    <location>
        <begin position="29"/>
        <end position="44"/>
    </location>
</feature>
<feature type="region of interest" description="Disordered" evidence="2">
    <location>
        <begin position="112"/>
        <end position="145"/>
    </location>
</feature>
<evidence type="ECO:0000313" key="3">
    <source>
        <dbReference type="EMBL" id="CAD9235760.1"/>
    </source>
</evidence>
<accession>A0A7S1TGY9</accession>
<dbReference type="EMBL" id="HBGH01014138">
    <property type="protein sequence ID" value="CAD9235760.1"/>
    <property type="molecule type" value="Transcribed_RNA"/>
</dbReference>
<evidence type="ECO:0000256" key="2">
    <source>
        <dbReference type="SAM" id="MobiDB-lite"/>
    </source>
</evidence>
<dbReference type="AlphaFoldDB" id="A0A7S1TGY9"/>
<reference evidence="3" key="1">
    <citation type="submission" date="2021-01" db="EMBL/GenBank/DDBJ databases">
        <authorList>
            <person name="Corre E."/>
            <person name="Pelletier E."/>
            <person name="Niang G."/>
            <person name="Scheremetjew M."/>
            <person name="Finn R."/>
            <person name="Kale V."/>
            <person name="Holt S."/>
            <person name="Cochrane G."/>
            <person name="Meng A."/>
            <person name="Brown T."/>
            <person name="Cohen L."/>
        </authorList>
    </citation>
    <scope>NUCLEOTIDE SEQUENCE</scope>
    <source>
        <strain evidence="3">SAG 36.94</strain>
    </source>
</reference>
<name>A0A7S1TGY9_9RHOD</name>
<organism evidence="3">
    <name type="scientific">Compsopogon caeruleus</name>
    <dbReference type="NCBI Taxonomy" id="31354"/>
    <lineage>
        <taxon>Eukaryota</taxon>
        <taxon>Rhodophyta</taxon>
        <taxon>Compsopogonophyceae</taxon>
        <taxon>Compsopogonales</taxon>
        <taxon>Compsopogonaceae</taxon>
        <taxon>Compsopogon</taxon>
    </lineage>
</organism>
<feature type="region of interest" description="Disordered" evidence="2">
    <location>
        <begin position="1"/>
        <end position="74"/>
    </location>
</feature>